<protein>
    <submittedName>
        <fullName evidence="8">Uncharacterized protein</fullName>
    </submittedName>
</protein>
<dbReference type="GO" id="GO:0005634">
    <property type="term" value="C:nucleus"/>
    <property type="evidence" value="ECO:0007669"/>
    <property type="project" value="UniProtKB-SubCell"/>
</dbReference>
<dbReference type="Gramene" id="Pp3c6_9970V3.2">
    <property type="protein sequence ID" value="Pp3c6_9970V3.2"/>
    <property type="gene ID" value="Pp3c6_9970"/>
</dbReference>
<dbReference type="SUPFAM" id="SSF46689">
    <property type="entry name" value="Homeodomain-like"/>
    <property type="match status" value="1"/>
</dbReference>
<keyword evidence="9" id="KW-1185">Reference proteome</keyword>
<feature type="region of interest" description="Disordered" evidence="5">
    <location>
        <begin position="290"/>
        <end position="348"/>
    </location>
</feature>
<feature type="domain" description="HTH myb-type" evidence="7">
    <location>
        <begin position="62"/>
        <end position="116"/>
    </location>
</feature>
<sequence length="471" mass="52126">MGRTPCCDKMGLKKGPWTPDEDQKLVTYIQRNGHGSWRALPKHAGLLRCGKSCRLRWTNYLRPDIKRGRFSFEEEQVIIHLHGILGNRWSAIAAHLPGRTDNEIKNYWNTHLRKRLLQMGIDPVTHKVRSNLLIENLDLKPMVSSTLSHMSQWDRVRMEMEARLSSDYFAKSSAHGAAIFEASGTSASFIKAPSDCSMRSWKTQVSESLLRRDFGVLEKLPPCSMDLQTVLQDWEDSLHCQPMEPGLYDSQMRAKTHSGSHSGYSQTPRNDNCSGTTVTDLAARFETFPSFHQTSPSPSPLPQTSQISDSFTSSGTKLFPDLPKPNSLPSMIPEHFSPTSTLSSPFGTSPSDFMVPPPSSNCEIAFSTSPPLQLPSPTFWTSLSAPTTMGAGDLQLPSEIPELLMELHAEPAVPDLIVATVPTTTAGTPGWTSQQGLIESKDYWANMLHLVGPPASQQLSTLLSTPARLTR</sequence>
<reference evidence="8 9" key="1">
    <citation type="journal article" date="2008" name="Science">
        <title>The Physcomitrella genome reveals evolutionary insights into the conquest of land by plants.</title>
        <authorList>
            <person name="Rensing S."/>
            <person name="Lang D."/>
            <person name="Zimmer A."/>
            <person name="Terry A."/>
            <person name="Salamov A."/>
            <person name="Shapiro H."/>
            <person name="Nishiyama T."/>
            <person name="Perroud P.-F."/>
            <person name="Lindquist E."/>
            <person name="Kamisugi Y."/>
            <person name="Tanahashi T."/>
            <person name="Sakakibara K."/>
            <person name="Fujita T."/>
            <person name="Oishi K."/>
            <person name="Shin-I T."/>
            <person name="Kuroki Y."/>
            <person name="Toyoda A."/>
            <person name="Suzuki Y."/>
            <person name="Hashimoto A."/>
            <person name="Yamaguchi K."/>
            <person name="Sugano A."/>
            <person name="Kohara Y."/>
            <person name="Fujiyama A."/>
            <person name="Anterola A."/>
            <person name="Aoki S."/>
            <person name="Ashton N."/>
            <person name="Barbazuk W.B."/>
            <person name="Barker E."/>
            <person name="Bennetzen J."/>
            <person name="Bezanilla M."/>
            <person name="Blankenship R."/>
            <person name="Cho S.H."/>
            <person name="Dutcher S."/>
            <person name="Estelle M."/>
            <person name="Fawcett J.A."/>
            <person name="Gundlach H."/>
            <person name="Hanada K."/>
            <person name="Heyl A."/>
            <person name="Hicks K.A."/>
            <person name="Hugh J."/>
            <person name="Lohr M."/>
            <person name="Mayer K."/>
            <person name="Melkozernov A."/>
            <person name="Murata T."/>
            <person name="Nelson D."/>
            <person name="Pils B."/>
            <person name="Prigge M."/>
            <person name="Reiss B."/>
            <person name="Renner T."/>
            <person name="Rombauts S."/>
            <person name="Rushton P."/>
            <person name="Sanderfoot A."/>
            <person name="Schween G."/>
            <person name="Shiu S.-H."/>
            <person name="Stueber K."/>
            <person name="Theodoulou F.L."/>
            <person name="Tu H."/>
            <person name="Van de Peer Y."/>
            <person name="Verrier P.J."/>
            <person name="Waters E."/>
            <person name="Wood A."/>
            <person name="Yang L."/>
            <person name="Cove D."/>
            <person name="Cuming A."/>
            <person name="Hasebe M."/>
            <person name="Lucas S."/>
            <person name="Mishler D.B."/>
            <person name="Reski R."/>
            <person name="Grigoriev I."/>
            <person name="Quatrano R.S."/>
            <person name="Boore J.L."/>
        </authorList>
    </citation>
    <scope>NUCLEOTIDE SEQUENCE [LARGE SCALE GENOMIC DNA]</scope>
    <source>
        <strain evidence="8 9">cv. Gransden 2004</strain>
    </source>
</reference>
<reference evidence="8 9" key="2">
    <citation type="journal article" date="2018" name="Plant J.">
        <title>The Physcomitrella patens chromosome-scale assembly reveals moss genome structure and evolution.</title>
        <authorList>
            <person name="Lang D."/>
            <person name="Ullrich K.K."/>
            <person name="Murat F."/>
            <person name="Fuchs J."/>
            <person name="Jenkins J."/>
            <person name="Haas F.B."/>
            <person name="Piednoel M."/>
            <person name="Gundlach H."/>
            <person name="Van Bel M."/>
            <person name="Meyberg R."/>
            <person name="Vives C."/>
            <person name="Morata J."/>
            <person name="Symeonidi A."/>
            <person name="Hiss M."/>
            <person name="Muchero W."/>
            <person name="Kamisugi Y."/>
            <person name="Saleh O."/>
            <person name="Blanc G."/>
            <person name="Decker E.L."/>
            <person name="van Gessel N."/>
            <person name="Grimwood J."/>
            <person name="Hayes R.D."/>
            <person name="Graham S.W."/>
            <person name="Gunter L.E."/>
            <person name="McDaniel S.F."/>
            <person name="Hoernstein S.N.W."/>
            <person name="Larsson A."/>
            <person name="Li F.W."/>
            <person name="Perroud P.F."/>
            <person name="Phillips J."/>
            <person name="Ranjan P."/>
            <person name="Rokshar D.S."/>
            <person name="Rothfels C.J."/>
            <person name="Schneider L."/>
            <person name="Shu S."/>
            <person name="Stevenson D.W."/>
            <person name="Thummler F."/>
            <person name="Tillich M."/>
            <person name="Villarreal Aguilar J.C."/>
            <person name="Widiez T."/>
            <person name="Wong G.K."/>
            <person name="Wymore A."/>
            <person name="Zhang Y."/>
            <person name="Zimmer A.D."/>
            <person name="Quatrano R.S."/>
            <person name="Mayer K.F.X."/>
            <person name="Goodstein D."/>
            <person name="Casacuberta J.M."/>
            <person name="Vandepoele K."/>
            <person name="Reski R."/>
            <person name="Cuming A.C."/>
            <person name="Tuskan G.A."/>
            <person name="Maumus F."/>
            <person name="Salse J."/>
            <person name="Schmutz J."/>
            <person name="Rensing S.A."/>
        </authorList>
    </citation>
    <scope>NUCLEOTIDE SEQUENCE [LARGE SCALE GENOMIC DNA]</scope>
    <source>
        <strain evidence="8 9">cv. Gransden 2004</strain>
    </source>
</reference>
<comment type="subcellular location">
    <subcellularLocation>
        <location evidence="1">Nucleus</location>
    </subcellularLocation>
</comment>
<feature type="domain" description="Myb-like" evidence="6">
    <location>
        <begin position="9"/>
        <end position="61"/>
    </location>
</feature>
<dbReference type="RefSeq" id="XP_024377787.1">
    <property type="nucleotide sequence ID" value="XM_024522019.2"/>
</dbReference>
<evidence type="ECO:0000313" key="9">
    <source>
        <dbReference type="Proteomes" id="UP000006727"/>
    </source>
</evidence>
<evidence type="ECO:0000313" key="8">
    <source>
        <dbReference type="EnsemblPlants" id="Pp3c6_9970V3.2"/>
    </source>
</evidence>
<dbReference type="EMBL" id="ABEU02000006">
    <property type="status" value="NOT_ANNOTATED_CDS"/>
    <property type="molecule type" value="Genomic_DNA"/>
</dbReference>
<gene>
    <name evidence="8" type="primary">LOC112283400</name>
</gene>
<dbReference type="GeneID" id="112283400"/>
<dbReference type="AlphaFoldDB" id="A0A7I4E390"/>
<evidence type="ECO:0000256" key="2">
    <source>
        <dbReference type="ARBA" id="ARBA00022737"/>
    </source>
</evidence>
<evidence type="ECO:0000259" key="6">
    <source>
        <dbReference type="PROSITE" id="PS50090"/>
    </source>
</evidence>
<dbReference type="PROSITE" id="PS51294">
    <property type="entry name" value="HTH_MYB"/>
    <property type="match status" value="2"/>
</dbReference>
<dbReference type="FunFam" id="1.10.10.60:FF:000349">
    <property type="entry name" value="Transcription factor MYB39"/>
    <property type="match status" value="1"/>
</dbReference>
<feature type="compositionally biased region" description="Polar residues" evidence="5">
    <location>
        <begin position="337"/>
        <end position="348"/>
    </location>
</feature>
<accession>A0A7I4E390</accession>
<evidence type="ECO:0000256" key="5">
    <source>
        <dbReference type="SAM" id="MobiDB-lite"/>
    </source>
</evidence>
<dbReference type="InterPro" id="IPR017930">
    <property type="entry name" value="Myb_dom"/>
</dbReference>
<reference evidence="8" key="3">
    <citation type="submission" date="2020-12" db="UniProtKB">
        <authorList>
            <consortium name="EnsemblPlants"/>
        </authorList>
    </citation>
    <scope>IDENTIFICATION</scope>
</reference>
<keyword evidence="3" id="KW-0238">DNA-binding</keyword>
<dbReference type="InParanoid" id="A0A7I4E390"/>
<proteinExistence type="predicted"/>
<dbReference type="Pfam" id="PF00249">
    <property type="entry name" value="Myb_DNA-binding"/>
    <property type="match status" value="2"/>
</dbReference>
<dbReference type="GO" id="GO:0003677">
    <property type="term" value="F:DNA binding"/>
    <property type="evidence" value="ECO:0007669"/>
    <property type="project" value="UniProtKB-KW"/>
</dbReference>
<name>A0A7I4E390_PHYPA</name>
<dbReference type="Proteomes" id="UP000006727">
    <property type="component" value="Chromosome 6"/>
</dbReference>
<feature type="compositionally biased region" description="Polar residues" evidence="5">
    <location>
        <begin position="307"/>
        <end position="316"/>
    </location>
</feature>
<evidence type="ECO:0000259" key="7">
    <source>
        <dbReference type="PROSITE" id="PS51294"/>
    </source>
</evidence>
<dbReference type="InterPro" id="IPR001005">
    <property type="entry name" value="SANT/Myb"/>
</dbReference>
<dbReference type="EnsemblPlants" id="Pp3c6_9970V3.2">
    <property type="protein sequence ID" value="Pp3c6_9970V3.2"/>
    <property type="gene ID" value="Pp3c6_9970"/>
</dbReference>
<organism evidence="8 9">
    <name type="scientific">Physcomitrium patens</name>
    <name type="common">Spreading-leaved earth moss</name>
    <name type="synonym">Physcomitrella patens</name>
    <dbReference type="NCBI Taxonomy" id="3218"/>
    <lineage>
        <taxon>Eukaryota</taxon>
        <taxon>Viridiplantae</taxon>
        <taxon>Streptophyta</taxon>
        <taxon>Embryophyta</taxon>
        <taxon>Bryophyta</taxon>
        <taxon>Bryophytina</taxon>
        <taxon>Bryopsida</taxon>
        <taxon>Funariidae</taxon>
        <taxon>Funariales</taxon>
        <taxon>Funariaceae</taxon>
        <taxon>Physcomitrium</taxon>
    </lineage>
</organism>
<dbReference type="CDD" id="cd00167">
    <property type="entry name" value="SANT"/>
    <property type="match status" value="2"/>
</dbReference>
<dbReference type="PANTHER" id="PTHR10641">
    <property type="entry name" value="MYB FAMILY TRANSCRIPTION FACTOR"/>
    <property type="match status" value="1"/>
</dbReference>
<keyword evidence="4" id="KW-0539">Nucleus</keyword>
<dbReference type="InterPro" id="IPR015495">
    <property type="entry name" value="Myb_TF_plants"/>
</dbReference>
<dbReference type="KEGG" id="ppp:112283400"/>
<evidence type="ECO:0000256" key="1">
    <source>
        <dbReference type="ARBA" id="ARBA00004123"/>
    </source>
</evidence>
<evidence type="ECO:0000256" key="3">
    <source>
        <dbReference type="ARBA" id="ARBA00023125"/>
    </source>
</evidence>
<feature type="region of interest" description="Disordered" evidence="5">
    <location>
        <begin position="252"/>
        <end position="276"/>
    </location>
</feature>
<dbReference type="PROSITE" id="PS50090">
    <property type="entry name" value="MYB_LIKE"/>
    <property type="match status" value="2"/>
</dbReference>
<evidence type="ECO:0000256" key="4">
    <source>
        <dbReference type="ARBA" id="ARBA00023242"/>
    </source>
</evidence>
<feature type="domain" description="HTH myb-type" evidence="7">
    <location>
        <begin position="9"/>
        <end position="61"/>
    </location>
</feature>
<feature type="compositionally biased region" description="Polar residues" evidence="5">
    <location>
        <begin position="257"/>
        <end position="276"/>
    </location>
</feature>
<dbReference type="InterPro" id="IPR009057">
    <property type="entry name" value="Homeodomain-like_sf"/>
</dbReference>
<dbReference type="OrthoDB" id="2143914at2759"/>
<dbReference type="SMART" id="SM00717">
    <property type="entry name" value="SANT"/>
    <property type="match status" value="2"/>
</dbReference>
<feature type="domain" description="Myb-like" evidence="6">
    <location>
        <begin position="62"/>
        <end position="112"/>
    </location>
</feature>
<dbReference type="FunFam" id="1.10.10.60:FF:000001">
    <property type="entry name" value="MYB-related transcription factor"/>
    <property type="match status" value="1"/>
</dbReference>
<keyword evidence="2" id="KW-0677">Repeat</keyword>
<dbReference type="PANTHER" id="PTHR10641:SF1403">
    <property type="match status" value="1"/>
</dbReference>
<dbReference type="Gene3D" id="1.10.10.60">
    <property type="entry name" value="Homeodomain-like"/>
    <property type="match status" value="2"/>
</dbReference>